<dbReference type="EMBL" id="CP029193">
    <property type="protein sequence ID" value="QES28468.1"/>
    <property type="molecule type" value="Genomic_DNA"/>
</dbReference>
<dbReference type="AlphaFoldDB" id="A0A5P2BFF9"/>
<dbReference type="OrthoDB" id="4303023at2"/>
<evidence type="ECO:0008006" key="4">
    <source>
        <dbReference type="Google" id="ProtNLM"/>
    </source>
</evidence>
<evidence type="ECO:0000313" key="2">
    <source>
        <dbReference type="EMBL" id="QES28468.1"/>
    </source>
</evidence>
<keyword evidence="1" id="KW-0732">Signal</keyword>
<sequence>MTSARRLIAAVSLAAGAAALAAPAAQAAAPVPASDDGKISLLSTVDGIATAGMPEEQRAQMPRLANQLAGLNRLNDLSQLHQLTDQVAPVTNLVQ</sequence>
<organism evidence="2 3">
    <name type="scientific">Streptomyces venezuelae</name>
    <dbReference type="NCBI Taxonomy" id="54571"/>
    <lineage>
        <taxon>Bacteria</taxon>
        <taxon>Bacillati</taxon>
        <taxon>Actinomycetota</taxon>
        <taxon>Actinomycetes</taxon>
        <taxon>Kitasatosporales</taxon>
        <taxon>Streptomycetaceae</taxon>
        <taxon>Streptomyces</taxon>
    </lineage>
</organism>
<accession>A0A5P2BFF9</accession>
<name>A0A5P2BFF9_STRVZ</name>
<gene>
    <name evidence="2" type="ORF">DEJ47_20330</name>
</gene>
<evidence type="ECO:0000313" key="3">
    <source>
        <dbReference type="Proteomes" id="UP000323046"/>
    </source>
</evidence>
<protein>
    <recommendedName>
        <fullName evidence="4">Secreted protein</fullName>
    </recommendedName>
</protein>
<feature type="chain" id="PRO_5025043580" description="Secreted protein" evidence="1">
    <location>
        <begin position="28"/>
        <end position="95"/>
    </location>
</feature>
<dbReference type="PROSITE" id="PS51318">
    <property type="entry name" value="TAT"/>
    <property type="match status" value="1"/>
</dbReference>
<reference evidence="2 3" key="1">
    <citation type="submission" date="2018-05" db="EMBL/GenBank/DDBJ databases">
        <title>Streptomyces venezuelae.</title>
        <authorList>
            <person name="Kim W."/>
            <person name="Lee N."/>
            <person name="Cho B.-K."/>
        </authorList>
    </citation>
    <scope>NUCLEOTIDE SEQUENCE [LARGE SCALE GENOMIC DNA]</scope>
    <source>
        <strain evidence="2 3">ATCC 14583</strain>
    </source>
</reference>
<dbReference type="RefSeq" id="WP_150170330.1">
    <property type="nucleotide sequence ID" value="NZ_CP029193.1"/>
</dbReference>
<dbReference type="Proteomes" id="UP000323046">
    <property type="component" value="Chromosome"/>
</dbReference>
<evidence type="ECO:0000256" key="1">
    <source>
        <dbReference type="SAM" id="SignalP"/>
    </source>
</evidence>
<dbReference type="InterPro" id="IPR006311">
    <property type="entry name" value="TAT_signal"/>
</dbReference>
<proteinExistence type="predicted"/>
<feature type="signal peptide" evidence="1">
    <location>
        <begin position="1"/>
        <end position="27"/>
    </location>
</feature>
<keyword evidence="3" id="KW-1185">Reference proteome</keyword>